<dbReference type="Proteomes" id="UP001597114">
    <property type="component" value="Unassembled WGS sequence"/>
</dbReference>
<evidence type="ECO:0000313" key="2">
    <source>
        <dbReference type="Proteomes" id="UP001597114"/>
    </source>
</evidence>
<gene>
    <name evidence="1" type="ORF">ACFSJD_36335</name>
</gene>
<proteinExistence type="predicted"/>
<dbReference type="EMBL" id="JBHUCO010000054">
    <property type="protein sequence ID" value="MFD1523002.1"/>
    <property type="molecule type" value="Genomic_DNA"/>
</dbReference>
<protein>
    <submittedName>
        <fullName evidence="1">Ferredoxin</fullName>
    </submittedName>
</protein>
<name>A0ABW4F6Z6_9PSEU</name>
<dbReference type="Gene3D" id="3.30.70.20">
    <property type="match status" value="1"/>
</dbReference>
<comment type="caution">
    <text evidence="1">The sequence shown here is derived from an EMBL/GenBank/DDBJ whole genome shotgun (WGS) entry which is preliminary data.</text>
</comment>
<evidence type="ECO:0000313" key="1">
    <source>
        <dbReference type="EMBL" id="MFD1523002.1"/>
    </source>
</evidence>
<reference evidence="2" key="1">
    <citation type="journal article" date="2019" name="Int. J. Syst. Evol. Microbiol.">
        <title>The Global Catalogue of Microorganisms (GCM) 10K type strain sequencing project: providing services to taxonomists for standard genome sequencing and annotation.</title>
        <authorList>
            <consortium name="The Broad Institute Genomics Platform"/>
            <consortium name="The Broad Institute Genome Sequencing Center for Infectious Disease"/>
            <person name="Wu L."/>
            <person name="Ma J."/>
        </authorList>
    </citation>
    <scope>NUCLEOTIDE SEQUENCE [LARGE SCALE GENOMIC DNA]</scope>
    <source>
        <strain evidence="2">CCM 7043</strain>
    </source>
</reference>
<organism evidence="1 2">
    <name type="scientific">Pseudonocardia yunnanensis</name>
    <dbReference type="NCBI Taxonomy" id="58107"/>
    <lineage>
        <taxon>Bacteria</taxon>
        <taxon>Bacillati</taxon>
        <taxon>Actinomycetota</taxon>
        <taxon>Actinomycetes</taxon>
        <taxon>Pseudonocardiales</taxon>
        <taxon>Pseudonocardiaceae</taxon>
        <taxon>Pseudonocardia</taxon>
    </lineage>
</organism>
<dbReference type="RefSeq" id="WP_344725098.1">
    <property type="nucleotide sequence ID" value="NZ_BAAAUS010000028.1"/>
</dbReference>
<accession>A0ABW4F6Z6</accession>
<keyword evidence="2" id="KW-1185">Reference proteome</keyword>
<sequence length="62" mass="6537">MKIQLGQSKCVPAGQCARAASNVLSQDTDGIVVLLGDRVSVGDITVPDQVPMYSLTSIERGF</sequence>